<gene>
    <name evidence="1" type="primary">SPO7_2</name>
    <name evidence="1" type="ORF">LTR37_010936</name>
</gene>
<reference evidence="1" key="1">
    <citation type="submission" date="2023-07" db="EMBL/GenBank/DDBJ databases">
        <title>Black Yeasts Isolated from many extreme environments.</title>
        <authorList>
            <person name="Coleine C."/>
            <person name="Stajich J.E."/>
            <person name="Selbmann L."/>
        </authorList>
    </citation>
    <scope>NUCLEOTIDE SEQUENCE</scope>
    <source>
        <strain evidence="1">CCFEE 5714</strain>
    </source>
</reference>
<comment type="caution">
    <text evidence="1">The sequence shown here is derived from an EMBL/GenBank/DDBJ whole genome shotgun (WGS) entry which is preliminary data.</text>
</comment>
<evidence type="ECO:0000313" key="2">
    <source>
        <dbReference type="Proteomes" id="UP001281147"/>
    </source>
</evidence>
<accession>A0ACC3N3P6</accession>
<name>A0ACC3N3P6_9PEZI</name>
<evidence type="ECO:0000313" key="1">
    <source>
        <dbReference type="EMBL" id="KAK3709375.1"/>
    </source>
</evidence>
<protein>
    <submittedName>
        <fullName evidence="1">Nem1-Spo7 phosphatase regulatory subunit</fullName>
    </submittedName>
</protein>
<proteinExistence type="predicted"/>
<dbReference type="EMBL" id="JAUTXU010000093">
    <property type="protein sequence ID" value="KAK3709375.1"/>
    <property type="molecule type" value="Genomic_DNA"/>
</dbReference>
<dbReference type="Proteomes" id="UP001281147">
    <property type="component" value="Unassembled WGS sequence"/>
</dbReference>
<keyword evidence="2" id="KW-1185">Reference proteome</keyword>
<organism evidence="1 2">
    <name type="scientific">Vermiconidia calcicola</name>
    <dbReference type="NCBI Taxonomy" id="1690605"/>
    <lineage>
        <taxon>Eukaryota</taxon>
        <taxon>Fungi</taxon>
        <taxon>Dikarya</taxon>
        <taxon>Ascomycota</taxon>
        <taxon>Pezizomycotina</taxon>
        <taxon>Dothideomycetes</taxon>
        <taxon>Dothideomycetidae</taxon>
        <taxon>Mycosphaerellales</taxon>
        <taxon>Extremaceae</taxon>
        <taxon>Vermiconidia</taxon>
    </lineage>
</organism>
<sequence>MSDSKLDQIVKGAPPPNVSPTQVAESARATGSPPTHSIVSPHLPTTSDPRDSLPSSPPQIYLNLLILESSLRLQYLSLRARLRLHLLLLAVLLAWALTFTYLLFFRPREDGSGVGGSVYWVVETIEKLGWCSGIVTLCLFWGTGMYERGVRWPRKFVGTTNRGLRGFNMKVVIVKGSFLSEVLGWLGVLDPVGWFKEERVNFQVLPKDIEAGTSKEHWNQHAARHGLVEEDIAPSGDVLKLLLLPKPFSPDFREGWETYRMEYWDKENARRAGLRKIVKTRLREVAKQEGGLLWWTGWRGWQNIRLFRKKTRRQIDLEKLALKEKPSGDKLREKRRKEGLLRSESHSRSSSRSSTPTPEPDALQPRRAGEERVRRGSSAAGSMRRPRKTPAAVSSRLSSTENAEQALSKRASTLSTSSTGSDDNIVVKKEESPEPDIKQEPAEA</sequence>